<keyword evidence="3" id="KW-1185">Reference proteome</keyword>
<name>A0ABV6A5S2_9PSEU</name>
<dbReference type="PANTHER" id="PTHR33303:SF2">
    <property type="entry name" value="COA-BINDING DOMAIN-CONTAINING PROTEIN"/>
    <property type="match status" value="1"/>
</dbReference>
<evidence type="ECO:0000313" key="3">
    <source>
        <dbReference type="Proteomes" id="UP001589693"/>
    </source>
</evidence>
<feature type="domain" description="CoA-binding" evidence="1">
    <location>
        <begin position="13"/>
        <end position="107"/>
    </location>
</feature>
<dbReference type="RefSeq" id="WP_377857064.1">
    <property type="nucleotide sequence ID" value="NZ_JBHLZU010000020.1"/>
</dbReference>
<organism evidence="2 3">
    <name type="scientific">Allokutzneria oryzae</name>
    <dbReference type="NCBI Taxonomy" id="1378989"/>
    <lineage>
        <taxon>Bacteria</taxon>
        <taxon>Bacillati</taxon>
        <taxon>Actinomycetota</taxon>
        <taxon>Actinomycetes</taxon>
        <taxon>Pseudonocardiales</taxon>
        <taxon>Pseudonocardiaceae</taxon>
        <taxon>Allokutzneria</taxon>
    </lineage>
</organism>
<sequence length="138" mass="14942">MNGYGESTVIERILRSMRTVAVVGASDRPDRASHAVATYLQHAGFRVLAVNPKLSGELFGNPVHAALEDIQEPIDVVDVFRRPEDVPPVVESAIKVGAKAVWLQLGITNPEAESRARDAGLAVVSNRCLKVEHARLLP</sequence>
<gene>
    <name evidence="2" type="ORF">ACFFQA_25280</name>
</gene>
<accession>A0ABV6A5S2</accession>
<dbReference type="EMBL" id="JBHLZU010000020">
    <property type="protein sequence ID" value="MFB9907261.1"/>
    <property type="molecule type" value="Genomic_DNA"/>
</dbReference>
<dbReference type="SUPFAM" id="SSF51735">
    <property type="entry name" value="NAD(P)-binding Rossmann-fold domains"/>
    <property type="match status" value="1"/>
</dbReference>
<dbReference type="InterPro" id="IPR036291">
    <property type="entry name" value="NAD(P)-bd_dom_sf"/>
</dbReference>
<protein>
    <submittedName>
        <fullName evidence="2">CoA-binding protein</fullName>
    </submittedName>
</protein>
<evidence type="ECO:0000313" key="2">
    <source>
        <dbReference type="EMBL" id="MFB9907261.1"/>
    </source>
</evidence>
<dbReference type="SMART" id="SM00881">
    <property type="entry name" value="CoA_binding"/>
    <property type="match status" value="1"/>
</dbReference>
<comment type="caution">
    <text evidence="2">The sequence shown here is derived from an EMBL/GenBank/DDBJ whole genome shotgun (WGS) entry which is preliminary data.</text>
</comment>
<reference evidence="2 3" key="1">
    <citation type="submission" date="2024-09" db="EMBL/GenBank/DDBJ databases">
        <authorList>
            <person name="Sun Q."/>
            <person name="Mori K."/>
        </authorList>
    </citation>
    <scope>NUCLEOTIDE SEQUENCE [LARGE SCALE GENOMIC DNA]</scope>
    <source>
        <strain evidence="2 3">TBRC 7907</strain>
    </source>
</reference>
<dbReference type="InterPro" id="IPR003781">
    <property type="entry name" value="CoA-bd"/>
</dbReference>
<evidence type="ECO:0000259" key="1">
    <source>
        <dbReference type="SMART" id="SM00881"/>
    </source>
</evidence>
<proteinExistence type="predicted"/>
<dbReference type="PANTHER" id="PTHR33303">
    <property type="entry name" value="CYTOPLASMIC PROTEIN-RELATED"/>
    <property type="match status" value="1"/>
</dbReference>
<dbReference type="Pfam" id="PF13380">
    <property type="entry name" value="CoA_binding_2"/>
    <property type="match status" value="1"/>
</dbReference>
<dbReference type="Proteomes" id="UP001589693">
    <property type="component" value="Unassembled WGS sequence"/>
</dbReference>
<dbReference type="Gene3D" id="3.40.50.720">
    <property type="entry name" value="NAD(P)-binding Rossmann-like Domain"/>
    <property type="match status" value="1"/>
</dbReference>